<dbReference type="AlphaFoldDB" id="A0A1N7PRB7"/>
<evidence type="ECO:0000256" key="1">
    <source>
        <dbReference type="ARBA" id="ARBA00007227"/>
    </source>
</evidence>
<dbReference type="InterPro" id="IPR001387">
    <property type="entry name" value="Cro/C1-type_HTH"/>
</dbReference>
<gene>
    <name evidence="4" type="ORF">SAMN05421785_107140</name>
</gene>
<dbReference type="Pfam" id="PF01381">
    <property type="entry name" value="HTH_3"/>
    <property type="match status" value="1"/>
</dbReference>
<dbReference type="Gene3D" id="1.10.260.40">
    <property type="entry name" value="lambda repressor-like DNA-binding domains"/>
    <property type="match status" value="1"/>
</dbReference>
<sequence length="355" mass="41648">MNIGERIRELRIKKGLSQEDLAIRSDFSKSYIQKFEEGHREIRSSQLVQLSGALGVSIPEILNGTSYNSDEFTLRNIEFREGFKINFDRTFFERKILGELHEKYNSYSNLEKLVNSIIIFQNPLKNFDPITNKKQVEDAAKILRKKWKFETTPIYNLVSFLEDLGVKIFEVNEDESFAGFSCWEKNNPIIVINVKNADIPRRRFTVFHELAHLLLRFEVNEEIERIERFCDHFAGAMLLPYEALMNYIGDKSSITLEELKRIKTMYGISIFAILIRILSLGLIGWEKYQEWKDQYDSWRDKDIPHEDTERVSRFNYLLAKGLNEKLFSKSKASQLSGMTITALSRESFTTEFTLR</sequence>
<dbReference type="STRING" id="373672.SAMN05421785_107140"/>
<evidence type="ECO:0000313" key="4">
    <source>
        <dbReference type="EMBL" id="SIT13112.1"/>
    </source>
</evidence>
<dbReference type="Proteomes" id="UP000185781">
    <property type="component" value="Unassembled WGS sequence"/>
</dbReference>
<dbReference type="SUPFAM" id="SSF47413">
    <property type="entry name" value="lambda repressor-like DNA-binding domains"/>
    <property type="match status" value="1"/>
</dbReference>
<evidence type="ECO:0000313" key="5">
    <source>
        <dbReference type="Proteomes" id="UP000185781"/>
    </source>
</evidence>
<dbReference type="Pfam" id="PF06114">
    <property type="entry name" value="Peptidase_M78"/>
    <property type="match status" value="1"/>
</dbReference>
<name>A0A1N7PRB7_9FLAO</name>
<dbReference type="CDD" id="cd00093">
    <property type="entry name" value="HTH_XRE"/>
    <property type="match status" value="1"/>
</dbReference>
<dbReference type="SMART" id="SM00530">
    <property type="entry name" value="HTH_XRE"/>
    <property type="match status" value="1"/>
</dbReference>
<comment type="similarity">
    <text evidence="1">Belongs to the short-chain fatty acyl-CoA assimilation regulator (ScfR) family.</text>
</comment>
<keyword evidence="2" id="KW-1133">Transmembrane helix</keyword>
<feature type="domain" description="HTH cro/C1-type" evidence="3">
    <location>
        <begin position="7"/>
        <end position="61"/>
    </location>
</feature>
<dbReference type="InterPro" id="IPR010359">
    <property type="entry name" value="IrrE_HExxH"/>
</dbReference>
<dbReference type="PANTHER" id="PTHR43236:SF1">
    <property type="entry name" value="BLL7220 PROTEIN"/>
    <property type="match status" value="1"/>
</dbReference>
<organism evidence="4 5">
    <name type="scientific">Chryseobacterium gambrini</name>
    <dbReference type="NCBI Taxonomy" id="373672"/>
    <lineage>
        <taxon>Bacteria</taxon>
        <taxon>Pseudomonadati</taxon>
        <taxon>Bacteroidota</taxon>
        <taxon>Flavobacteriia</taxon>
        <taxon>Flavobacteriales</taxon>
        <taxon>Weeksellaceae</taxon>
        <taxon>Chryseobacterium group</taxon>
        <taxon>Chryseobacterium</taxon>
    </lineage>
</organism>
<protein>
    <submittedName>
        <fullName evidence="4">Zn-dependent peptidase ImmA, M78 family</fullName>
    </submittedName>
</protein>
<dbReference type="RefSeq" id="WP_076393947.1">
    <property type="nucleotide sequence ID" value="NZ_FTOV01000007.1"/>
</dbReference>
<dbReference type="EMBL" id="FTOV01000007">
    <property type="protein sequence ID" value="SIT13112.1"/>
    <property type="molecule type" value="Genomic_DNA"/>
</dbReference>
<keyword evidence="2" id="KW-0812">Transmembrane</keyword>
<evidence type="ECO:0000256" key="2">
    <source>
        <dbReference type="SAM" id="Phobius"/>
    </source>
</evidence>
<dbReference type="Gene3D" id="1.10.10.2910">
    <property type="match status" value="1"/>
</dbReference>
<dbReference type="PANTHER" id="PTHR43236">
    <property type="entry name" value="ANTITOXIN HIGA1"/>
    <property type="match status" value="1"/>
</dbReference>
<keyword evidence="2" id="KW-0472">Membrane</keyword>
<reference evidence="4 5" key="1">
    <citation type="submission" date="2017-01" db="EMBL/GenBank/DDBJ databases">
        <authorList>
            <person name="Mah S.A."/>
            <person name="Swanson W.J."/>
            <person name="Moy G.W."/>
            <person name="Vacquier V.D."/>
        </authorList>
    </citation>
    <scope>NUCLEOTIDE SEQUENCE [LARGE SCALE GENOMIC DNA]</scope>
    <source>
        <strain evidence="4 5">DSM 18014</strain>
    </source>
</reference>
<feature type="transmembrane region" description="Helical" evidence="2">
    <location>
        <begin position="265"/>
        <end position="285"/>
    </location>
</feature>
<dbReference type="PROSITE" id="PS50943">
    <property type="entry name" value="HTH_CROC1"/>
    <property type="match status" value="1"/>
</dbReference>
<dbReference type="GO" id="GO:0003677">
    <property type="term" value="F:DNA binding"/>
    <property type="evidence" value="ECO:0007669"/>
    <property type="project" value="InterPro"/>
</dbReference>
<evidence type="ECO:0000259" key="3">
    <source>
        <dbReference type="PROSITE" id="PS50943"/>
    </source>
</evidence>
<dbReference type="InterPro" id="IPR010982">
    <property type="entry name" value="Lambda_DNA-bd_dom_sf"/>
</dbReference>
<dbReference type="InterPro" id="IPR052345">
    <property type="entry name" value="Rad_response_metalloprotease"/>
</dbReference>
<accession>A0A1N7PRB7</accession>
<proteinExistence type="inferred from homology"/>